<keyword evidence="2" id="KW-1185">Reference proteome</keyword>
<evidence type="ECO:0000313" key="1">
    <source>
        <dbReference type="EMBL" id="GMF00288.1"/>
    </source>
</evidence>
<name>A0ACB5U239_CANBO</name>
<evidence type="ECO:0000313" key="2">
    <source>
        <dbReference type="Proteomes" id="UP001165101"/>
    </source>
</evidence>
<accession>A0ACB5U239</accession>
<sequence length="463" mass="53854">MSTINIEHPLRVYNERNNKQITNDNDSEREETIKLFIDKLDSLPVVIFIHGLGGQISQFEPIIALLSQCSDIFGFELPGCGNSKPINKSINFYRLSKIENEKYKEMIDIINDLNWQDFNTNSISELLSSVIMQKFPNRKLIIIGHSMGTHISIKLINKLPKEKIEMFIMLSPPKIIKDDNIPNALPKDLATRTLLSIFNYFPKLFDFYRYFDRLNGLNGLPLKRAIYESDNIELKNPINFASSIVEHDNEQEEQEQEQEENDDNNIGNHKNTHHHYINSNNEDEHLLFRKLRQFRWNLDTNSSIFLRHLSGFQLCTEEELIECCSNIKDSLNSFRILIICGENDKLTPIGNSENIYNKLNDLNFKVKFKKLSNTNHSLFLDKPELTSAIILEFIDNIKELNINIPWVLKIKAKINGDKWGLKNEIKWQKIKSISSILINPTTKEISPLLGMKTLRETDENKIY</sequence>
<protein>
    <submittedName>
        <fullName evidence="1">Unnamed protein product</fullName>
    </submittedName>
</protein>
<reference evidence="1" key="1">
    <citation type="submission" date="2023-04" db="EMBL/GenBank/DDBJ databases">
        <title>Candida boidinii NBRC 1967.</title>
        <authorList>
            <person name="Ichikawa N."/>
            <person name="Sato H."/>
            <person name="Tonouchi N."/>
        </authorList>
    </citation>
    <scope>NUCLEOTIDE SEQUENCE</scope>
    <source>
        <strain evidence="1">NBRC 1967</strain>
    </source>
</reference>
<proteinExistence type="predicted"/>
<gene>
    <name evidence="1" type="ORF">Cboi01_000551400</name>
</gene>
<dbReference type="Proteomes" id="UP001165101">
    <property type="component" value="Unassembled WGS sequence"/>
</dbReference>
<dbReference type="EMBL" id="BSXV01004342">
    <property type="protein sequence ID" value="GMF00288.1"/>
    <property type="molecule type" value="Genomic_DNA"/>
</dbReference>
<organism evidence="1 2">
    <name type="scientific">Candida boidinii</name>
    <name type="common">Yeast</name>
    <dbReference type="NCBI Taxonomy" id="5477"/>
    <lineage>
        <taxon>Eukaryota</taxon>
        <taxon>Fungi</taxon>
        <taxon>Dikarya</taxon>
        <taxon>Ascomycota</taxon>
        <taxon>Saccharomycotina</taxon>
        <taxon>Pichiomycetes</taxon>
        <taxon>Pichiales</taxon>
        <taxon>Pichiaceae</taxon>
        <taxon>Ogataea</taxon>
        <taxon>Ogataea/Candida clade</taxon>
    </lineage>
</organism>
<comment type="caution">
    <text evidence="1">The sequence shown here is derived from an EMBL/GenBank/DDBJ whole genome shotgun (WGS) entry which is preliminary data.</text>
</comment>